<dbReference type="AlphaFoldDB" id="A0A969PM95"/>
<gene>
    <name evidence="2" type="ORF">HCN83_04250</name>
</gene>
<evidence type="ECO:0000259" key="1">
    <source>
        <dbReference type="Pfam" id="PF13619"/>
    </source>
</evidence>
<accession>A0A969PM95</accession>
<dbReference type="InterPro" id="IPR025309">
    <property type="entry name" value="KTSC_dom"/>
</dbReference>
<feature type="domain" description="KTSC" evidence="1">
    <location>
        <begin position="8"/>
        <end position="64"/>
    </location>
</feature>
<evidence type="ECO:0000313" key="2">
    <source>
        <dbReference type="EMBL" id="NJP36792.1"/>
    </source>
</evidence>
<evidence type="ECO:0000313" key="3">
    <source>
        <dbReference type="Proteomes" id="UP000752012"/>
    </source>
</evidence>
<dbReference type="EMBL" id="JAATHJ010000004">
    <property type="protein sequence ID" value="NJP36792.1"/>
    <property type="molecule type" value="Genomic_DNA"/>
</dbReference>
<dbReference type="Proteomes" id="UP000752012">
    <property type="component" value="Unassembled WGS sequence"/>
</dbReference>
<proteinExistence type="predicted"/>
<keyword evidence="3" id="KW-1185">Reference proteome</keyword>
<organism evidence="2 3">
    <name type="scientific">Alkalicoccus luteus</name>
    <dbReference type="NCBI Taxonomy" id="1237094"/>
    <lineage>
        <taxon>Bacteria</taxon>
        <taxon>Bacillati</taxon>
        <taxon>Bacillota</taxon>
        <taxon>Bacilli</taxon>
        <taxon>Bacillales</taxon>
        <taxon>Bacillaceae</taxon>
        <taxon>Alkalicoccus</taxon>
    </lineage>
</organism>
<dbReference type="RefSeq" id="WP_168005080.1">
    <property type="nucleotide sequence ID" value="NZ_JAATHJ010000004.1"/>
</dbReference>
<sequence>MEWADLNSNGFKRVGYDEELKQLHVRTEDGKYIIYYEVRESDYVGMYSSRNMREFYENNIVNRFPYTEVSQ</sequence>
<reference evidence="2 3" key="1">
    <citation type="submission" date="2020-03" db="EMBL/GenBank/DDBJ databases">
        <title>Assessment of the enzymatic potential of alkaline-tolerant lipase obtained from Bacillus luteus H11 (technogenic soil) for the bioremediation of saline soils contaminated with petroleum substances.</title>
        <authorList>
            <person name="Kalwasinska A."/>
        </authorList>
    </citation>
    <scope>NUCLEOTIDE SEQUENCE [LARGE SCALE GENOMIC DNA]</scope>
    <source>
        <strain evidence="2 3">H11</strain>
    </source>
</reference>
<name>A0A969PM95_9BACI</name>
<dbReference type="Pfam" id="PF13619">
    <property type="entry name" value="KTSC"/>
    <property type="match status" value="1"/>
</dbReference>
<protein>
    <submittedName>
        <fullName evidence="2">KTSC domain-containing protein</fullName>
    </submittedName>
</protein>
<comment type="caution">
    <text evidence="2">The sequence shown here is derived from an EMBL/GenBank/DDBJ whole genome shotgun (WGS) entry which is preliminary data.</text>
</comment>